<accession>A0A1N7JFK5</accession>
<dbReference type="InterPro" id="IPR000298">
    <property type="entry name" value="Cyt_c_oxidase-like_su3"/>
</dbReference>
<name>A0A1N7JFK5_9BACI</name>
<feature type="transmembrane region" description="Helical" evidence="7">
    <location>
        <begin position="84"/>
        <end position="103"/>
    </location>
</feature>
<dbReference type="InterPro" id="IPR024791">
    <property type="entry name" value="Cyt_c/ubiquinol_Oxase_su3"/>
</dbReference>
<feature type="transmembrane region" description="Helical" evidence="7">
    <location>
        <begin position="123"/>
        <end position="149"/>
    </location>
</feature>
<evidence type="ECO:0000313" key="9">
    <source>
        <dbReference type="EMBL" id="SIS48036.1"/>
    </source>
</evidence>
<dbReference type="EMBL" id="FTOC01000005">
    <property type="protein sequence ID" value="SIS48036.1"/>
    <property type="molecule type" value="Genomic_DNA"/>
</dbReference>
<dbReference type="InterPro" id="IPR035973">
    <property type="entry name" value="Cyt_c_oxidase_su3-like_sf"/>
</dbReference>
<evidence type="ECO:0000256" key="6">
    <source>
        <dbReference type="RuleBase" id="RU003376"/>
    </source>
</evidence>
<comment type="similarity">
    <text evidence="2 6">Belongs to the cytochrome c oxidase subunit 3 family.</text>
</comment>
<keyword evidence="4 7" id="KW-1133">Transmembrane helix</keyword>
<keyword evidence="5 7" id="KW-0472">Membrane</keyword>
<gene>
    <name evidence="9" type="ORF">SAMN05421687_105203</name>
</gene>
<evidence type="ECO:0000256" key="4">
    <source>
        <dbReference type="ARBA" id="ARBA00022989"/>
    </source>
</evidence>
<dbReference type="STRING" id="570947.SAMN05421687_105203"/>
<evidence type="ECO:0000259" key="8">
    <source>
        <dbReference type="PROSITE" id="PS50253"/>
    </source>
</evidence>
<dbReference type="RefSeq" id="WP_076558915.1">
    <property type="nucleotide sequence ID" value="NZ_FTOC01000005.1"/>
</dbReference>
<dbReference type="GO" id="GO:0005886">
    <property type="term" value="C:plasma membrane"/>
    <property type="evidence" value="ECO:0007669"/>
    <property type="project" value="UniProtKB-SubCell"/>
</dbReference>
<evidence type="ECO:0000256" key="1">
    <source>
        <dbReference type="ARBA" id="ARBA00004141"/>
    </source>
</evidence>
<protein>
    <submittedName>
        <fullName evidence="9">Cytochrome c oxidase subunit 3</fullName>
    </submittedName>
</protein>
<feature type="transmembrane region" description="Helical" evidence="7">
    <location>
        <begin position="16"/>
        <end position="35"/>
    </location>
</feature>
<dbReference type="InterPro" id="IPR013833">
    <property type="entry name" value="Cyt_c_oxidase_su3_a-hlx"/>
</dbReference>
<comment type="subcellular location">
    <subcellularLocation>
        <location evidence="6">Cell membrane</location>
        <topology evidence="6">Multi-pass membrane protein</topology>
    </subcellularLocation>
    <subcellularLocation>
        <location evidence="1">Membrane</location>
        <topology evidence="1">Multi-pass membrane protein</topology>
    </subcellularLocation>
</comment>
<dbReference type="GO" id="GO:0004129">
    <property type="term" value="F:cytochrome-c oxidase activity"/>
    <property type="evidence" value="ECO:0007669"/>
    <property type="project" value="InterPro"/>
</dbReference>
<dbReference type="PANTHER" id="PTHR11403">
    <property type="entry name" value="CYTOCHROME C OXIDASE SUBUNIT III"/>
    <property type="match status" value="1"/>
</dbReference>
<dbReference type="PANTHER" id="PTHR11403:SF9">
    <property type="entry name" value="CYTOCHROME C OXIDASE SUBUNIT 3"/>
    <property type="match status" value="1"/>
</dbReference>
<organism evidence="9 10">
    <name type="scientific">Salimicrobium flavidum</name>
    <dbReference type="NCBI Taxonomy" id="570947"/>
    <lineage>
        <taxon>Bacteria</taxon>
        <taxon>Bacillati</taxon>
        <taxon>Bacillota</taxon>
        <taxon>Bacilli</taxon>
        <taxon>Bacillales</taxon>
        <taxon>Bacillaceae</taxon>
        <taxon>Salimicrobium</taxon>
    </lineage>
</organism>
<evidence type="ECO:0000256" key="3">
    <source>
        <dbReference type="ARBA" id="ARBA00022692"/>
    </source>
</evidence>
<dbReference type="SUPFAM" id="SSF81452">
    <property type="entry name" value="Cytochrome c oxidase subunit III-like"/>
    <property type="match status" value="1"/>
</dbReference>
<dbReference type="Gene3D" id="1.20.120.80">
    <property type="entry name" value="Cytochrome c oxidase, subunit III, four-helix bundle"/>
    <property type="match status" value="1"/>
</dbReference>
<evidence type="ECO:0000256" key="2">
    <source>
        <dbReference type="ARBA" id="ARBA00010581"/>
    </source>
</evidence>
<proteinExistence type="inferred from homology"/>
<evidence type="ECO:0000313" key="10">
    <source>
        <dbReference type="Proteomes" id="UP000187608"/>
    </source>
</evidence>
<dbReference type="Pfam" id="PF00510">
    <property type="entry name" value="COX3"/>
    <property type="match status" value="1"/>
</dbReference>
<evidence type="ECO:0000256" key="7">
    <source>
        <dbReference type="SAM" id="Phobius"/>
    </source>
</evidence>
<dbReference type="Proteomes" id="UP000187608">
    <property type="component" value="Unassembled WGS sequence"/>
</dbReference>
<reference evidence="10" key="1">
    <citation type="submission" date="2017-01" db="EMBL/GenBank/DDBJ databases">
        <authorList>
            <person name="Varghese N."/>
            <person name="Submissions S."/>
        </authorList>
    </citation>
    <scope>NUCLEOTIDE SEQUENCE [LARGE SCALE GENOMIC DNA]</scope>
    <source>
        <strain evidence="10">DSM 23127</strain>
    </source>
</reference>
<dbReference type="AlphaFoldDB" id="A0A1N7JFK5"/>
<feature type="transmembrane region" description="Helical" evidence="7">
    <location>
        <begin position="55"/>
        <end position="72"/>
    </location>
</feature>
<sequence>MTTVTQELFKDKRMGFFLYLGVEAVMFLTLFATHLVYTPPESGAHPEEVFKAQEVIKASAALLPSSLTLLLAERGLVNRNRALVWTGLILTFLLGALFLAFELNEFYRYAAVDGYVISMNNFLASFYVLVGLHAAHVAFGLVWMVILMVRFSVSNLRDYFIEKHRIFNYYWHFIDIIWVLIILIVYLPYII</sequence>
<dbReference type="OrthoDB" id="2691381at2"/>
<dbReference type="GO" id="GO:0019646">
    <property type="term" value="P:aerobic electron transport chain"/>
    <property type="evidence" value="ECO:0007669"/>
    <property type="project" value="InterPro"/>
</dbReference>
<keyword evidence="10" id="KW-1185">Reference proteome</keyword>
<feature type="domain" description="Heme-copper oxidase subunit III family profile" evidence="8">
    <location>
        <begin position="1"/>
        <end position="190"/>
    </location>
</feature>
<feature type="transmembrane region" description="Helical" evidence="7">
    <location>
        <begin position="169"/>
        <end position="189"/>
    </location>
</feature>
<keyword evidence="3 6" id="KW-0812">Transmembrane</keyword>
<dbReference type="PROSITE" id="PS50253">
    <property type="entry name" value="COX3"/>
    <property type="match status" value="1"/>
</dbReference>
<evidence type="ECO:0000256" key="5">
    <source>
        <dbReference type="ARBA" id="ARBA00023136"/>
    </source>
</evidence>